<dbReference type="GO" id="GO:0003677">
    <property type="term" value="F:DNA binding"/>
    <property type="evidence" value="ECO:0007669"/>
    <property type="project" value="UniProtKB-KW"/>
</dbReference>
<dbReference type="PANTHER" id="PTHR46910:SF3">
    <property type="entry name" value="HALOTOLERANCE PROTEIN 9-RELATED"/>
    <property type="match status" value="1"/>
</dbReference>
<evidence type="ECO:0000256" key="3">
    <source>
        <dbReference type="ARBA" id="ARBA00023125"/>
    </source>
</evidence>
<feature type="compositionally biased region" description="Basic and acidic residues" evidence="5">
    <location>
        <begin position="333"/>
        <end position="347"/>
    </location>
</feature>
<sequence length="611" mass="65986">MAAYVNTTNSPQGTLPIISLGIRMAQDVGAHRKKMYSATPTVEQELWKRHSSPWIGWRVSGWDASASPTTKTSSASFDLDPMIECDDEYWTHPDPAQAFQQPPGKPSIVTFANTFIRLLKIQAFASRTIFTINKSKLLMGYVGPEWKQRIVADLDSSLNKWLDAVPPHLRWDPDRADDVFFNQSAILYSNYYVLQIFVHRPFIPSPRRPLASAKLSLPSMTICVNAARACLRVLEVQHRRSLSWCSGFTLYALTPLQMPLFEVGMMFLVYLWAGARDIETTLKDVNICLGILKDLSAAGNLVARKLGIILRAMCPPSSWQPQAQLGARARPPALDEPRAGGPDDDRRARRRRDAAAHALRLPHRRRLRHPRGPGARRGHVLFTAPPRDLAAPSPFVQAAPHATSAPAQTGMGTGTGTGTSAGSGQPFAGRDGWADQLKALSRDFVPTRFPSAPAPAASHDPPSLDLGLQPTYAPMEAPPEVFNFTFGNAFMADADADGLDLSVFGPLSSMFDNGQTPGLDCGHGADAPSPPATASSLSVFGPPQRLATPAPFRATPAGAVGGVEGWSPARLAEPANPAPMEVQSDGHGGGSQEQGQGPWQWQGLSAPQGEL</sequence>
<feature type="region of interest" description="Disordered" evidence="5">
    <location>
        <begin position="403"/>
        <end position="431"/>
    </location>
</feature>
<dbReference type="GO" id="GO:0003700">
    <property type="term" value="F:DNA-binding transcription factor activity"/>
    <property type="evidence" value="ECO:0007669"/>
    <property type="project" value="InterPro"/>
</dbReference>
<proteinExistence type="predicted"/>
<organism evidence="6">
    <name type="scientific">Ganoderma boninense</name>
    <dbReference type="NCBI Taxonomy" id="34458"/>
    <lineage>
        <taxon>Eukaryota</taxon>
        <taxon>Fungi</taxon>
        <taxon>Dikarya</taxon>
        <taxon>Basidiomycota</taxon>
        <taxon>Agaricomycotina</taxon>
        <taxon>Agaricomycetes</taxon>
        <taxon>Polyporales</taxon>
        <taxon>Polyporaceae</taxon>
        <taxon>Ganoderma</taxon>
    </lineage>
</organism>
<evidence type="ECO:0000256" key="2">
    <source>
        <dbReference type="ARBA" id="ARBA00022723"/>
    </source>
</evidence>
<evidence type="ECO:0000256" key="4">
    <source>
        <dbReference type="ARBA" id="ARBA00023242"/>
    </source>
</evidence>
<dbReference type="AlphaFoldDB" id="A0A5K1K1F7"/>
<dbReference type="GO" id="GO:0008233">
    <property type="term" value="F:peptidase activity"/>
    <property type="evidence" value="ECO:0007669"/>
    <property type="project" value="UniProtKB-KW"/>
</dbReference>
<dbReference type="CDD" id="cd12148">
    <property type="entry name" value="fungal_TF_MHR"/>
    <property type="match status" value="1"/>
</dbReference>
<keyword evidence="6" id="KW-0378">Hydrolase</keyword>
<evidence type="ECO:0000313" key="6">
    <source>
        <dbReference type="EMBL" id="VWO98979.1"/>
    </source>
</evidence>
<keyword evidence="2" id="KW-0479">Metal-binding</keyword>
<protein>
    <submittedName>
        <fullName evidence="6">Candidapepsin-2 (Aspartate protease 2) (Secreted aspartic protease 2))</fullName>
        <ecNumber evidence="6">3.4.23.24</ecNumber>
    </submittedName>
</protein>
<gene>
    <name evidence="6" type="primary">P0DJ06</name>
</gene>
<dbReference type="InterPro" id="IPR050987">
    <property type="entry name" value="AtrR-like"/>
</dbReference>
<accession>A0A5K1K1F7</accession>
<feature type="compositionally biased region" description="Low complexity" evidence="5">
    <location>
        <begin position="593"/>
        <end position="603"/>
    </location>
</feature>
<dbReference type="PANTHER" id="PTHR46910">
    <property type="entry name" value="TRANSCRIPTION FACTOR PDR1"/>
    <property type="match status" value="1"/>
</dbReference>
<name>A0A5K1K1F7_9APHY</name>
<keyword evidence="6" id="KW-0645">Protease</keyword>
<comment type="subcellular location">
    <subcellularLocation>
        <location evidence="1">Nucleus</location>
    </subcellularLocation>
</comment>
<evidence type="ECO:0000256" key="1">
    <source>
        <dbReference type="ARBA" id="ARBA00004123"/>
    </source>
</evidence>
<dbReference type="GO" id="GO:0046872">
    <property type="term" value="F:metal ion binding"/>
    <property type="evidence" value="ECO:0007669"/>
    <property type="project" value="UniProtKB-KW"/>
</dbReference>
<keyword evidence="3" id="KW-0238">DNA-binding</keyword>
<dbReference type="GO" id="GO:0006508">
    <property type="term" value="P:proteolysis"/>
    <property type="evidence" value="ECO:0007669"/>
    <property type="project" value="UniProtKB-KW"/>
</dbReference>
<dbReference type="EMBL" id="LR727312">
    <property type="protein sequence ID" value="VWO98979.1"/>
    <property type="molecule type" value="Genomic_DNA"/>
</dbReference>
<reference evidence="6" key="1">
    <citation type="submission" date="2019-10" db="EMBL/GenBank/DDBJ databases">
        <authorList>
            <person name="Nor Muhammad N."/>
        </authorList>
    </citation>
    <scope>NUCLEOTIDE SEQUENCE</scope>
</reference>
<keyword evidence="4" id="KW-0539">Nucleus</keyword>
<evidence type="ECO:0000256" key="5">
    <source>
        <dbReference type="SAM" id="MobiDB-lite"/>
    </source>
</evidence>
<dbReference type="GO" id="GO:0005634">
    <property type="term" value="C:nucleus"/>
    <property type="evidence" value="ECO:0007669"/>
    <property type="project" value="UniProtKB-SubCell"/>
</dbReference>
<feature type="region of interest" description="Disordered" evidence="5">
    <location>
        <begin position="321"/>
        <end position="352"/>
    </location>
</feature>
<feature type="region of interest" description="Disordered" evidence="5">
    <location>
        <begin position="565"/>
        <end position="611"/>
    </location>
</feature>
<dbReference type="EC" id="3.4.23.24" evidence="6"/>
<feature type="compositionally biased region" description="Gly residues" evidence="5">
    <location>
        <begin position="411"/>
        <end position="421"/>
    </location>
</feature>